<reference evidence="1 2" key="2">
    <citation type="journal article" date="2011" name="J. Bacteriol.">
        <title>Genomes of three methylotrophs from a single niche uncover genetic and metabolic divergence of Methylophilaceae.</title>
        <authorList>
            <person name="Lapidus A."/>
            <person name="Clum A."/>
            <person name="Labutti K."/>
            <person name="Kaluzhnaya M.G."/>
            <person name="Lim S."/>
            <person name="Beck D.A."/>
            <person name="Glavina Del Rio T."/>
            <person name="Nolan M."/>
            <person name="Mavromatis K."/>
            <person name="Huntemann M."/>
            <person name="Lucas S."/>
            <person name="Lidstrom M.E."/>
            <person name="Ivanova N."/>
            <person name="Chistoserdova L."/>
        </authorList>
    </citation>
    <scope>NUCLEOTIDE SEQUENCE [LARGE SCALE GENOMIC DNA]</scope>
    <source>
        <strain evidence="1 2">SIP3-4</strain>
    </source>
</reference>
<sequence length="73" mass="8308">MKINKIGKILNGKDKGYYVEIIHDGVENQNGPYLIVTSASLDFSIAYDDWVPDLQGLNQYLAEAGWVIDWDFE</sequence>
<reference evidence="2" key="1">
    <citation type="submission" date="2009-07" db="EMBL/GenBank/DDBJ databases">
        <title>Complete sequence of chromosome of Methylovorus sp. SIP3-4.</title>
        <authorList>
            <person name="Lucas S."/>
            <person name="Copeland A."/>
            <person name="Lapidus A."/>
            <person name="Glavina del Rio T."/>
            <person name="Tice H."/>
            <person name="Bruce D."/>
            <person name="Goodwin L."/>
            <person name="Pitluck S."/>
            <person name="Clum A."/>
            <person name="Larimer F."/>
            <person name="Land M."/>
            <person name="Hauser L."/>
            <person name="Kyrpides N."/>
            <person name="Mikhailova N."/>
            <person name="Kayluzhnaya M."/>
            <person name="Chistoserdova L."/>
        </authorList>
    </citation>
    <scope>NUCLEOTIDE SEQUENCE [LARGE SCALE GENOMIC DNA]</scope>
    <source>
        <strain evidence="2">SIP3-4</strain>
    </source>
</reference>
<evidence type="ECO:0000313" key="1">
    <source>
        <dbReference type="EMBL" id="ACT51610.1"/>
    </source>
</evidence>
<protein>
    <submittedName>
        <fullName evidence="1">Uncharacterized protein</fullName>
    </submittedName>
</protein>
<dbReference type="OrthoDB" id="5918399at2"/>
<dbReference type="Proteomes" id="UP000002743">
    <property type="component" value="Chromosome"/>
</dbReference>
<dbReference type="HOGENOM" id="CLU_186094_0_0_4"/>
<evidence type="ECO:0000313" key="2">
    <source>
        <dbReference type="Proteomes" id="UP000002743"/>
    </source>
</evidence>
<organism evidence="1 2">
    <name type="scientific">Methylovorus glucosotrophus (strain SIP3-4)</name>
    <dbReference type="NCBI Taxonomy" id="582744"/>
    <lineage>
        <taxon>Bacteria</taxon>
        <taxon>Pseudomonadati</taxon>
        <taxon>Pseudomonadota</taxon>
        <taxon>Betaproteobacteria</taxon>
        <taxon>Nitrosomonadales</taxon>
        <taxon>Methylophilaceae</taxon>
        <taxon>Methylovorus</taxon>
    </lineage>
</organism>
<dbReference type="AlphaFoldDB" id="C6XA69"/>
<dbReference type="EMBL" id="CP001674">
    <property type="protein sequence ID" value="ACT51610.1"/>
    <property type="molecule type" value="Genomic_DNA"/>
</dbReference>
<dbReference type="KEGG" id="mei:Msip34_2369"/>
<dbReference type="RefSeq" id="WP_015830900.1">
    <property type="nucleotide sequence ID" value="NC_012969.1"/>
</dbReference>
<proteinExistence type="predicted"/>
<keyword evidence="2" id="KW-1185">Reference proteome</keyword>
<accession>C6XA69</accession>
<gene>
    <name evidence="1" type="ordered locus">Msip34_2369</name>
</gene>
<name>C6XA69_METGS</name>